<name>A0ABZ1YLS2_9NOCA</name>
<evidence type="ECO:0000256" key="3">
    <source>
        <dbReference type="ARBA" id="ARBA00023014"/>
    </source>
</evidence>
<dbReference type="Pfam" id="PF04879">
    <property type="entry name" value="Molybdop_Fe4S4"/>
    <property type="match status" value="1"/>
</dbReference>
<feature type="domain" description="4Fe-4S Mo/W bis-MGD-type" evidence="4">
    <location>
        <begin position="4"/>
        <end position="36"/>
    </location>
</feature>
<keyword evidence="3" id="KW-0411">Iron-sulfur</keyword>
<evidence type="ECO:0000256" key="2">
    <source>
        <dbReference type="ARBA" id="ARBA00023004"/>
    </source>
</evidence>
<evidence type="ECO:0000259" key="4">
    <source>
        <dbReference type="Pfam" id="PF04879"/>
    </source>
</evidence>
<dbReference type="Gene3D" id="2.20.25.90">
    <property type="entry name" value="ADC-like domains"/>
    <property type="match status" value="1"/>
</dbReference>
<organism evidence="5 6">
    <name type="scientific">Nocardia vinacea</name>
    <dbReference type="NCBI Taxonomy" id="96468"/>
    <lineage>
        <taxon>Bacteria</taxon>
        <taxon>Bacillati</taxon>
        <taxon>Actinomycetota</taxon>
        <taxon>Actinomycetes</taxon>
        <taxon>Mycobacteriales</taxon>
        <taxon>Nocardiaceae</taxon>
        <taxon>Nocardia</taxon>
    </lineage>
</organism>
<keyword evidence="6" id="KW-1185">Reference proteome</keyword>
<protein>
    <recommendedName>
        <fullName evidence="4">4Fe-4S Mo/W bis-MGD-type domain-containing protein</fullName>
    </recommendedName>
</protein>
<reference evidence="5" key="1">
    <citation type="submission" date="2022-10" db="EMBL/GenBank/DDBJ databases">
        <title>The complete genomes of actinobacterial strains from the NBC collection.</title>
        <authorList>
            <person name="Joergensen T.S."/>
            <person name="Alvarez Arevalo M."/>
            <person name="Sterndorff E.B."/>
            <person name="Faurdal D."/>
            <person name="Vuksanovic O."/>
            <person name="Mourched A.-S."/>
            <person name="Charusanti P."/>
            <person name="Shaw S."/>
            <person name="Blin K."/>
            <person name="Weber T."/>
        </authorList>
    </citation>
    <scope>NUCLEOTIDE SEQUENCE</scope>
    <source>
        <strain evidence="5">NBC_01482</strain>
    </source>
</reference>
<dbReference type="EMBL" id="CP109441">
    <property type="protein sequence ID" value="WUV44174.1"/>
    <property type="molecule type" value="Genomic_DNA"/>
</dbReference>
<sequence>MSEHLATCPHCEVARGLRIKVEDGNIVGVRGDAEHPGANLNVLTGPGGIDLPSGTAAFNGVDVRVRALGTTALVRVDSMTTFADMSSMITGR</sequence>
<accession>A0ABZ1YLS2</accession>
<keyword evidence="2" id="KW-0408">Iron</keyword>
<dbReference type="Proteomes" id="UP001432062">
    <property type="component" value="Chromosome"/>
</dbReference>
<evidence type="ECO:0000256" key="1">
    <source>
        <dbReference type="ARBA" id="ARBA00022723"/>
    </source>
</evidence>
<evidence type="ECO:0000313" key="5">
    <source>
        <dbReference type="EMBL" id="WUV44174.1"/>
    </source>
</evidence>
<dbReference type="RefSeq" id="WP_327097530.1">
    <property type="nucleotide sequence ID" value="NZ_CP109149.1"/>
</dbReference>
<dbReference type="InterPro" id="IPR006963">
    <property type="entry name" value="Mopterin_OxRdtase_4Fe-4S_dom"/>
</dbReference>
<keyword evidence="1" id="KW-0479">Metal-binding</keyword>
<gene>
    <name evidence="5" type="ORF">OG563_34095</name>
</gene>
<dbReference type="SUPFAM" id="SSF53706">
    <property type="entry name" value="Formate dehydrogenase/DMSO reductase, domains 1-3"/>
    <property type="match status" value="1"/>
</dbReference>
<proteinExistence type="predicted"/>
<evidence type="ECO:0000313" key="6">
    <source>
        <dbReference type="Proteomes" id="UP001432062"/>
    </source>
</evidence>